<dbReference type="KEGG" id="cheb:HH215_08100"/>
<evidence type="ECO:0000259" key="15">
    <source>
        <dbReference type="PROSITE" id="PS50112"/>
    </source>
</evidence>
<dbReference type="SMART" id="SM00304">
    <property type="entry name" value="HAMP"/>
    <property type="match status" value="1"/>
</dbReference>
<organism evidence="18 19">
    <name type="scientific">Cohnella herbarum</name>
    <dbReference type="NCBI Taxonomy" id="2728023"/>
    <lineage>
        <taxon>Bacteria</taxon>
        <taxon>Bacillati</taxon>
        <taxon>Bacillota</taxon>
        <taxon>Bacilli</taxon>
        <taxon>Bacillales</taxon>
        <taxon>Paenibacillaceae</taxon>
        <taxon>Cohnella</taxon>
    </lineage>
</organism>
<evidence type="ECO:0000313" key="19">
    <source>
        <dbReference type="Proteomes" id="UP000502248"/>
    </source>
</evidence>
<evidence type="ECO:0000259" key="16">
    <source>
        <dbReference type="PROSITE" id="PS50113"/>
    </source>
</evidence>
<evidence type="ECO:0000256" key="3">
    <source>
        <dbReference type="ARBA" id="ARBA00012438"/>
    </source>
</evidence>
<dbReference type="InterPro" id="IPR004358">
    <property type="entry name" value="Sig_transdc_His_kin-like_C"/>
</dbReference>
<dbReference type="PROSITE" id="PS50113">
    <property type="entry name" value="PAC"/>
    <property type="match status" value="1"/>
</dbReference>
<evidence type="ECO:0000256" key="6">
    <source>
        <dbReference type="ARBA" id="ARBA00022679"/>
    </source>
</evidence>
<dbReference type="EMBL" id="CP051680">
    <property type="protein sequence ID" value="QJD88051.1"/>
    <property type="molecule type" value="Genomic_DNA"/>
</dbReference>
<dbReference type="Gene3D" id="6.10.340.10">
    <property type="match status" value="1"/>
</dbReference>
<evidence type="ECO:0000259" key="17">
    <source>
        <dbReference type="PROSITE" id="PS50885"/>
    </source>
</evidence>
<comment type="subcellular location">
    <subcellularLocation>
        <location evidence="2">Cell membrane</location>
        <topology evidence="2">Multi-pass membrane protein</topology>
    </subcellularLocation>
</comment>
<dbReference type="AlphaFoldDB" id="A0A7Z2VRW4"/>
<dbReference type="InterPro" id="IPR000700">
    <property type="entry name" value="PAS-assoc_C"/>
</dbReference>
<dbReference type="Pfam" id="PF00512">
    <property type="entry name" value="HisKA"/>
    <property type="match status" value="1"/>
</dbReference>
<dbReference type="InterPro" id="IPR003594">
    <property type="entry name" value="HATPase_dom"/>
</dbReference>
<dbReference type="InterPro" id="IPR000014">
    <property type="entry name" value="PAS"/>
</dbReference>
<dbReference type="EC" id="2.7.13.3" evidence="3"/>
<evidence type="ECO:0000256" key="10">
    <source>
        <dbReference type="ARBA" id="ARBA00022969"/>
    </source>
</evidence>
<dbReference type="PROSITE" id="PS50885">
    <property type="entry name" value="HAMP"/>
    <property type="match status" value="1"/>
</dbReference>
<evidence type="ECO:0000256" key="7">
    <source>
        <dbReference type="ARBA" id="ARBA00022741"/>
    </source>
</evidence>
<dbReference type="CDD" id="cd00130">
    <property type="entry name" value="PAS"/>
    <property type="match status" value="1"/>
</dbReference>
<dbReference type="InterPro" id="IPR003660">
    <property type="entry name" value="HAMP_dom"/>
</dbReference>
<dbReference type="GO" id="GO:0030435">
    <property type="term" value="P:sporulation resulting in formation of a cellular spore"/>
    <property type="evidence" value="ECO:0007669"/>
    <property type="project" value="UniProtKB-KW"/>
</dbReference>
<name>A0A7Z2VRW4_9BACL</name>
<evidence type="ECO:0000256" key="5">
    <source>
        <dbReference type="ARBA" id="ARBA00022553"/>
    </source>
</evidence>
<dbReference type="Pfam" id="PF02518">
    <property type="entry name" value="HATPase_c"/>
    <property type="match status" value="1"/>
</dbReference>
<reference evidence="18 19" key="1">
    <citation type="submission" date="2020-04" db="EMBL/GenBank/DDBJ databases">
        <title>Genome sequencing of novel species.</title>
        <authorList>
            <person name="Heo J."/>
            <person name="Kim S.-J."/>
            <person name="Kim J.-S."/>
            <person name="Hong S.-B."/>
            <person name="Kwon S.-W."/>
        </authorList>
    </citation>
    <scope>NUCLEOTIDE SEQUENCE [LARGE SCALE GENOMIC DNA]</scope>
    <source>
        <strain evidence="18 19">MFER-1</strain>
    </source>
</reference>
<gene>
    <name evidence="18" type="ORF">HH215_08100</name>
</gene>
<evidence type="ECO:0000256" key="1">
    <source>
        <dbReference type="ARBA" id="ARBA00000085"/>
    </source>
</evidence>
<dbReference type="InterPro" id="IPR013656">
    <property type="entry name" value="PAS_4"/>
</dbReference>
<keyword evidence="9" id="KW-0067">ATP-binding</keyword>
<dbReference type="Proteomes" id="UP000502248">
    <property type="component" value="Chromosome"/>
</dbReference>
<dbReference type="PANTHER" id="PTHR43065">
    <property type="entry name" value="SENSOR HISTIDINE KINASE"/>
    <property type="match status" value="1"/>
</dbReference>
<dbReference type="Gene3D" id="3.30.450.20">
    <property type="entry name" value="PAS domain"/>
    <property type="match status" value="1"/>
</dbReference>
<keyword evidence="19" id="KW-1185">Reference proteome</keyword>
<dbReference type="InterPro" id="IPR035965">
    <property type="entry name" value="PAS-like_dom_sf"/>
</dbReference>
<dbReference type="InterPro" id="IPR005467">
    <property type="entry name" value="His_kinase_dom"/>
</dbReference>
<dbReference type="SUPFAM" id="SSF55785">
    <property type="entry name" value="PYP-like sensor domain (PAS domain)"/>
    <property type="match status" value="1"/>
</dbReference>
<sequence>MYTIAKQVGTSLDAAEKTKRFMEDTIGEKLRAVAVAAKSELDPSIANVTNEQLAGLSHRLGVDHISLWKRTDGNIVVLKSSEPKELLMSSKTWDYWNTAFNQLLDDQEVTIPEGQKLLYYWSGPYQYASSDPERVNKWGYYYDGSTDYIINPYINAQVFLDYENKIGTTALIRQLLEDNPDILEITGFDPKFFGKPPIVKVKKGKLIHNLDVRDIPFGEYTYRNKKTDVANVLHAAESGEIVTTTLSSGGKNVIKSFIPLSKETPYVISVNFDYGAIKEALNRQLFLHTVISVCLIVASWGASYLISGLLIRPLHHILHNVNQISAGHFGSKIAVRSQDELGLLSSRVNTMADNLQTYMGRLRDSAEELRSTKEYLESFVNHTSDAIHVIDMQGNITQVNNAFESMYGWCREEVIDRILPHIPAELQEEYEDIRLRVGRGESFADYETVRRRKDGKPIDVSITVSPIRDEGDRIVAVAEISRNITARKQTEEVIRRSEKLSVIGQLAAGVAHEIRNPLTTLRGFVQLNKQQGNLSGVYMDIMLSELDRINFIVSEFLVLAKPQVGHVQSVDIRSLLHDMIALMDSQASMINVVFAPRLDKDVPMIVCDANQMKQVFINVIKNGLEAMQGNAGTITVELDYDADNKEVVARFIDQGRGISEQDLKRLGEPFFTRKPSGNGLGLMVTQRIIANHKGTVSFRSKLGEGTCVEIRLPAQQ</sequence>
<dbReference type="SMART" id="SM00091">
    <property type="entry name" value="PAS"/>
    <property type="match status" value="1"/>
</dbReference>
<keyword evidence="7" id="KW-0547">Nucleotide-binding</keyword>
<dbReference type="PRINTS" id="PR00344">
    <property type="entry name" value="BCTRLSENSOR"/>
</dbReference>
<dbReference type="NCBIfam" id="TIGR00229">
    <property type="entry name" value="sensory_box"/>
    <property type="match status" value="1"/>
</dbReference>
<evidence type="ECO:0000256" key="2">
    <source>
        <dbReference type="ARBA" id="ARBA00004651"/>
    </source>
</evidence>
<dbReference type="Pfam" id="PF08448">
    <property type="entry name" value="PAS_4"/>
    <property type="match status" value="1"/>
</dbReference>
<dbReference type="InterPro" id="IPR003661">
    <property type="entry name" value="HisK_dim/P_dom"/>
</dbReference>
<dbReference type="GO" id="GO:0005524">
    <property type="term" value="F:ATP binding"/>
    <property type="evidence" value="ECO:0007669"/>
    <property type="project" value="UniProtKB-KW"/>
</dbReference>
<dbReference type="SUPFAM" id="SSF158472">
    <property type="entry name" value="HAMP domain-like"/>
    <property type="match status" value="1"/>
</dbReference>
<feature type="domain" description="HAMP" evidence="17">
    <location>
        <begin position="308"/>
        <end position="360"/>
    </location>
</feature>
<dbReference type="PROSITE" id="PS50109">
    <property type="entry name" value="HIS_KIN"/>
    <property type="match status" value="1"/>
</dbReference>
<keyword evidence="13" id="KW-1133">Transmembrane helix</keyword>
<dbReference type="InterPro" id="IPR036097">
    <property type="entry name" value="HisK_dim/P_sf"/>
</dbReference>
<feature type="domain" description="PAC" evidence="16">
    <location>
        <begin position="444"/>
        <end position="496"/>
    </location>
</feature>
<proteinExistence type="predicted"/>
<keyword evidence="13" id="KW-0812">Transmembrane</keyword>
<keyword evidence="11" id="KW-0902">Two-component regulatory system</keyword>
<dbReference type="GO" id="GO:0005886">
    <property type="term" value="C:plasma membrane"/>
    <property type="evidence" value="ECO:0007669"/>
    <property type="project" value="UniProtKB-SubCell"/>
</dbReference>
<evidence type="ECO:0000313" key="18">
    <source>
        <dbReference type="EMBL" id="QJD88051.1"/>
    </source>
</evidence>
<keyword evidence="10" id="KW-0749">Sporulation</keyword>
<evidence type="ECO:0000259" key="14">
    <source>
        <dbReference type="PROSITE" id="PS50109"/>
    </source>
</evidence>
<evidence type="ECO:0000256" key="12">
    <source>
        <dbReference type="ARBA" id="ARBA00023136"/>
    </source>
</evidence>
<protein>
    <recommendedName>
        <fullName evidence="3">histidine kinase</fullName>
        <ecNumber evidence="3">2.7.13.3</ecNumber>
    </recommendedName>
</protein>
<feature type="domain" description="Histidine kinase" evidence="14">
    <location>
        <begin position="509"/>
        <end position="716"/>
    </location>
</feature>
<dbReference type="Gene3D" id="3.30.565.10">
    <property type="entry name" value="Histidine kinase-like ATPase, C-terminal domain"/>
    <property type="match status" value="1"/>
</dbReference>
<dbReference type="Gene3D" id="1.10.287.130">
    <property type="match status" value="1"/>
</dbReference>
<keyword evidence="8" id="KW-0418">Kinase</keyword>
<dbReference type="FunFam" id="1.10.287.130:FF:000040">
    <property type="entry name" value="PAS domain-containing sensor histidine kinase"/>
    <property type="match status" value="1"/>
</dbReference>
<evidence type="ECO:0000256" key="8">
    <source>
        <dbReference type="ARBA" id="ARBA00022777"/>
    </source>
</evidence>
<dbReference type="SMART" id="SM00387">
    <property type="entry name" value="HATPase_c"/>
    <property type="match status" value="1"/>
</dbReference>
<feature type="transmembrane region" description="Helical" evidence="13">
    <location>
        <begin position="285"/>
        <end position="306"/>
    </location>
</feature>
<dbReference type="SUPFAM" id="SSF47384">
    <property type="entry name" value="Homodimeric domain of signal transducing histidine kinase"/>
    <property type="match status" value="1"/>
</dbReference>
<evidence type="ECO:0000256" key="11">
    <source>
        <dbReference type="ARBA" id="ARBA00023012"/>
    </source>
</evidence>
<evidence type="ECO:0000256" key="13">
    <source>
        <dbReference type="SAM" id="Phobius"/>
    </source>
</evidence>
<keyword evidence="12 13" id="KW-0472">Membrane</keyword>
<keyword evidence="4" id="KW-1003">Cell membrane</keyword>
<dbReference type="CDD" id="cd00082">
    <property type="entry name" value="HisKA"/>
    <property type="match status" value="1"/>
</dbReference>
<dbReference type="PROSITE" id="PS50112">
    <property type="entry name" value="PAS"/>
    <property type="match status" value="1"/>
</dbReference>
<comment type="catalytic activity">
    <reaction evidence="1">
        <text>ATP + protein L-histidine = ADP + protein N-phospho-L-histidine.</text>
        <dbReference type="EC" id="2.7.13.3"/>
    </reaction>
</comment>
<evidence type="ECO:0000256" key="4">
    <source>
        <dbReference type="ARBA" id="ARBA00022475"/>
    </source>
</evidence>
<evidence type="ECO:0000256" key="9">
    <source>
        <dbReference type="ARBA" id="ARBA00022840"/>
    </source>
</evidence>
<accession>A0A7Z2VRW4</accession>
<dbReference type="GO" id="GO:0000155">
    <property type="term" value="F:phosphorelay sensor kinase activity"/>
    <property type="evidence" value="ECO:0007669"/>
    <property type="project" value="InterPro"/>
</dbReference>
<keyword evidence="5" id="KW-0597">Phosphoprotein</keyword>
<dbReference type="CDD" id="cd06225">
    <property type="entry name" value="HAMP"/>
    <property type="match status" value="1"/>
</dbReference>
<keyword evidence="6" id="KW-0808">Transferase</keyword>
<feature type="domain" description="PAS" evidence="15">
    <location>
        <begin position="372"/>
        <end position="417"/>
    </location>
</feature>
<dbReference type="Pfam" id="PF00672">
    <property type="entry name" value="HAMP"/>
    <property type="match status" value="1"/>
</dbReference>
<dbReference type="SUPFAM" id="SSF55874">
    <property type="entry name" value="ATPase domain of HSP90 chaperone/DNA topoisomerase II/histidine kinase"/>
    <property type="match status" value="1"/>
</dbReference>
<dbReference type="SMART" id="SM00388">
    <property type="entry name" value="HisKA"/>
    <property type="match status" value="1"/>
</dbReference>
<dbReference type="InterPro" id="IPR036890">
    <property type="entry name" value="HATPase_C_sf"/>
</dbReference>
<dbReference type="PANTHER" id="PTHR43065:SF34">
    <property type="entry name" value="SPORULATION KINASE A"/>
    <property type="match status" value="1"/>
</dbReference>